<dbReference type="InterPro" id="IPR050490">
    <property type="entry name" value="Bact_solute-bd_prot1"/>
</dbReference>
<dbReference type="SUPFAM" id="SSF53850">
    <property type="entry name" value="Periplasmic binding protein-like II"/>
    <property type="match status" value="1"/>
</dbReference>
<name>A0ABS4IQ55_9BACL</name>
<accession>A0ABS4IQ55</accession>
<dbReference type="InterPro" id="IPR006059">
    <property type="entry name" value="SBP"/>
</dbReference>
<keyword evidence="2" id="KW-1185">Reference proteome</keyword>
<dbReference type="PROSITE" id="PS51257">
    <property type="entry name" value="PROKAR_LIPOPROTEIN"/>
    <property type="match status" value="1"/>
</dbReference>
<evidence type="ECO:0000313" key="2">
    <source>
        <dbReference type="Proteomes" id="UP001519287"/>
    </source>
</evidence>
<dbReference type="PANTHER" id="PTHR43649">
    <property type="entry name" value="ARABINOSE-BINDING PROTEIN-RELATED"/>
    <property type="match status" value="1"/>
</dbReference>
<dbReference type="Proteomes" id="UP001519287">
    <property type="component" value="Unassembled WGS sequence"/>
</dbReference>
<dbReference type="RefSeq" id="WP_209969063.1">
    <property type="nucleotide sequence ID" value="NZ_JAGGLB010000001.1"/>
</dbReference>
<reference evidence="1 2" key="1">
    <citation type="submission" date="2021-03" db="EMBL/GenBank/DDBJ databases">
        <title>Genomic Encyclopedia of Type Strains, Phase IV (KMG-IV): sequencing the most valuable type-strain genomes for metagenomic binning, comparative biology and taxonomic classification.</title>
        <authorList>
            <person name="Goeker M."/>
        </authorList>
    </citation>
    <scope>NUCLEOTIDE SEQUENCE [LARGE SCALE GENOMIC DNA]</scope>
    <source>
        <strain evidence="1 2">DSM 26048</strain>
    </source>
</reference>
<keyword evidence="1" id="KW-0813">Transport</keyword>
<proteinExistence type="predicted"/>
<keyword evidence="1" id="KW-0762">Sugar transport</keyword>
<evidence type="ECO:0000313" key="1">
    <source>
        <dbReference type="EMBL" id="MBP1988739.1"/>
    </source>
</evidence>
<dbReference type="EMBL" id="JAGGLB010000001">
    <property type="protein sequence ID" value="MBP1988739.1"/>
    <property type="molecule type" value="Genomic_DNA"/>
</dbReference>
<dbReference type="Pfam" id="PF01547">
    <property type="entry name" value="SBP_bac_1"/>
    <property type="match status" value="1"/>
</dbReference>
<protein>
    <submittedName>
        <fullName evidence="1">Multiple sugar transport system substrate-binding protein</fullName>
    </submittedName>
</protein>
<organism evidence="1 2">
    <name type="scientific">Paenibacillus eucommiae</name>
    <dbReference type="NCBI Taxonomy" id="1355755"/>
    <lineage>
        <taxon>Bacteria</taxon>
        <taxon>Bacillati</taxon>
        <taxon>Bacillota</taxon>
        <taxon>Bacilli</taxon>
        <taxon>Bacillales</taxon>
        <taxon>Paenibacillaceae</taxon>
        <taxon>Paenibacillus</taxon>
    </lineage>
</organism>
<comment type="caution">
    <text evidence="1">The sequence shown here is derived from an EMBL/GenBank/DDBJ whole genome shotgun (WGS) entry which is preliminary data.</text>
</comment>
<dbReference type="Gene3D" id="3.40.190.10">
    <property type="entry name" value="Periplasmic binding protein-like II"/>
    <property type="match status" value="1"/>
</dbReference>
<sequence length="455" mass="52241">MTFKWTVSLSVFMVALMLISGCKEKGEVGQQEQKSVTILYQDEYSFPYRKLVEFKFPELHIEFISYSHLMESPKMREELLKFVDEKKPDLIVLPQFDLQYFEDMLAQGYLMNLSTYIVKNSFDMQKLMPSVVDLLKQKGDGQLYGLTTSFRSKALFYNVDLFNQYGIEHPHDQMSYKEVLELAARFPGDGGGDQGERVFGYHQLWMTPTRFVLAVGEAERLNWYDETPSVTINTGAWKNIFQYVLRGYQTGAIFDAVLLEKQLEETSNKYDYSQAIEESKQRNLFATGRAAMTVSSPGLIGQIMKFKPEMNWDVVTVPVDPANPELTDVIEPGPIMGIYANSANKEEAWKLLAFMNGDEVAKIQAKSERYSDKLPMRTSYIDPNSKQMDAFYKLQIDERPVSTAEIPGEVYNILDREIQQVLLGRKPLDEALQTIQEQASMELIRAKNMKEVEGK</sequence>
<gene>
    <name evidence="1" type="ORF">J2Z66_000334</name>
</gene>